<sequence>MMKVSQVRTLTPPLRLSHHSHIKGLGLNENGEINPDCTYIVGQTEARQACSLIVDLIKSKKFAGRTILLVGPPGTGKTAIALAIAQELGPTVPFHPMAASEVYSVEVKKTEILMENFRRSIGIKVKELKEVYEGEVTELTPVETETPFAGFKKAISHVVLGLKSTKGVRQLKLDPSIYEGLVKENVAIGDVIYVEANNGAVKRIGRSENFAHEFDLEIDQYVPVPRGDVLKKKEIMQHLTLHDLDMANAFPDISHGVSSMFSELKTKLTEITDKLRREVNNVVNKLIDQGSAELVPGVLFIDEVHMLDQECFTFLHRAMESTIAPIIIFASNRGMCKIKGTDIISPHGIPLDLLDRLTIVSTKAFTYDELRQIIKIRSSVEDIVLTDEVLEKLVTVAQERSLRYALQLLLPSSIVASLRETGSTIQVSDVLETIEMFYDSKRSAQMLEQ</sequence>
<reference evidence="10 11" key="1">
    <citation type="journal article" date="2014" name="Genome Biol. Evol.">
        <title>The genome of the myxosporean Thelohanellus kitauei shows adaptations to nutrient acquisition within its fish host.</title>
        <authorList>
            <person name="Yang Y."/>
            <person name="Xiong J."/>
            <person name="Zhou Z."/>
            <person name="Huo F."/>
            <person name="Miao W."/>
            <person name="Ran C."/>
            <person name="Liu Y."/>
            <person name="Zhang J."/>
            <person name="Feng J."/>
            <person name="Wang M."/>
            <person name="Wang M."/>
            <person name="Wang L."/>
            <person name="Yao B."/>
        </authorList>
    </citation>
    <scope>NUCLEOTIDE SEQUENCE [LARGE SCALE GENOMIC DNA]</scope>
    <source>
        <strain evidence="10">Wuqing</strain>
    </source>
</reference>
<keyword evidence="6 8" id="KW-0067">ATP-binding</keyword>
<keyword evidence="7 8" id="KW-0539">Nucleus</keyword>
<comment type="catalytic activity">
    <reaction evidence="8">
        <text>ATP + H2O = ADP + phosphate + H(+)</text>
        <dbReference type="Rhea" id="RHEA:13065"/>
        <dbReference type="ChEBI" id="CHEBI:15377"/>
        <dbReference type="ChEBI" id="CHEBI:15378"/>
        <dbReference type="ChEBI" id="CHEBI:30616"/>
        <dbReference type="ChEBI" id="CHEBI:43474"/>
        <dbReference type="ChEBI" id="CHEBI:456216"/>
        <dbReference type="EC" id="3.6.4.12"/>
    </reaction>
</comment>
<dbReference type="GO" id="GO:0003678">
    <property type="term" value="F:DNA helicase activity"/>
    <property type="evidence" value="ECO:0007669"/>
    <property type="project" value="UniProtKB-EC"/>
</dbReference>
<evidence type="ECO:0000313" key="11">
    <source>
        <dbReference type="Proteomes" id="UP000031668"/>
    </source>
</evidence>
<dbReference type="AlphaFoldDB" id="A0A0C2MVZ1"/>
<protein>
    <recommendedName>
        <fullName evidence="8">RuvB-like helicase</fullName>
        <ecNumber evidence="8">3.6.4.12</ecNumber>
    </recommendedName>
</protein>
<evidence type="ECO:0000256" key="3">
    <source>
        <dbReference type="ARBA" id="ARBA00022741"/>
    </source>
</evidence>
<keyword evidence="11" id="KW-1185">Reference proteome</keyword>
<gene>
    <name evidence="10" type="ORF">RF11_06795</name>
</gene>
<dbReference type="Proteomes" id="UP000031668">
    <property type="component" value="Unassembled WGS sequence"/>
</dbReference>
<feature type="domain" description="AAA+ ATPase" evidence="9">
    <location>
        <begin position="63"/>
        <end position="370"/>
    </location>
</feature>
<dbReference type="InterPro" id="IPR042487">
    <property type="entry name" value="RuvBL1/2_DNA/RNA_bd_dom"/>
</dbReference>
<keyword evidence="3 8" id="KW-0547">Nucleotide-binding</keyword>
<keyword evidence="4 8" id="KW-0378">Hydrolase</keyword>
<proteinExistence type="inferred from homology"/>
<dbReference type="GO" id="GO:0005524">
    <property type="term" value="F:ATP binding"/>
    <property type="evidence" value="ECO:0007669"/>
    <property type="project" value="UniProtKB-KW"/>
</dbReference>
<evidence type="ECO:0000256" key="4">
    <source>
        <dbReference type="ARBA" id="ARBA00022801"/>
    </source>
</evidence>
<comment type="caution">
    <text evidence="10">The sequence shown here is derived from an EMBL/GenBank/DDBJ whole genome shotgun (WGS) entry which is preliminary data.</text>
</comment>
<dbReference type="EMBL" id="JWZT01002870">
    <property type="protein sequence ID" value="KII68350.1"/>
    <property type="molecule type" value="Genomic_DNA"/>
</dbReference>
<dbReference type="FunFam" id="2.40.50.360:FF:000001">
    <property type="entry name" value="RuvB-like helicase"/>
    <property type="match status" value="1"/>
</dbReference>
<dbReference type="InterPro" id="IPR010339">
    <property type="entry name" value="TIP49_P-loop"/>
</dbReference>
<dbReference type="InterPro" id="IPR041048">
    <property type="entry name" value="RuvB-like_C"/>
</dbReference>
<evidence type="ECO:0000259" key="9">
    <source>
        <dbReference type="SMART" id="SM00382"/>
    </source>
</evidence>
<dbReference type="InterPro" id="IPR027417">
    <property type="entry name" value="P-loop_NTPase"/>
</dbReference>
<keyword evidence="8" id="KW-0805">Transcription regulation</keyword>
<keyword evidence="5 8" id="KW-0347">Helicase</keyword>
<evidence type="ECO:0000256" key="5">
    <source>
        <dbReference type="ARBA" id="ARBA00022806"/>
    </source>
</evidence>
<evidence type="ECO:0000256" key="7">
    <source>
        <dbReference type="ARBA" id="ARBA00023242"/>
    </source>
</evidence>
<dbReference type="Gene3D" id="1.10.8.60">
    <property type="match status" value="1"/>
</dbReference>
<dbReference type="PANTHER" id="PTHR11093">
    <property type="entry name" value="RUVB-RELATED REPTIN AND PONTIN"/>
    <property type="match status" value="1"/>
</dbReference>
<dbReference type="Gene3D" id="3.40.50.300">
    <property type="entry name" value="P-loop containing nucleotide triphosphate hydrolases"/>
    <property type="match status" value="1"/>
</dbReference>
<dbReference type="Pfam" id="PF17856">
    <property type="entry name" value="TIP49_C"/>
    <property type="match status" value="1"/>
</dbReference>
<organism evidence="10 11">
    <name type="scientific">Thelohanellus kitauei</name>
    <name type="common">Myxosporean</name>
    <dbReference type="NCBI Taxonomy" id="669202"/>
    <lineage>
        <taxon>Eukaryota</taxon>
        <taxon>Metazoa</taxon>
        <taxon>Cnidaria</taxon>
        <taxon>Myxozoa</taxon>
        <taxon>Myxosporea</taxon>
        <taxon>Bivalvulida</taxon>
        <taxon>Platysporina</taxon>
        <taxon>Myxobolidae</taxon>
        <taxon>Thelohanellus</taxon>
    </lineage>
</organism>
<keyword evidence="8" id="KW-0804">Transcription</keyword>
<comment type="subcellular location">
    <subcellularLocation>
        <location evidence="1">Nucleus</location>
    </subcellularLocation>
</comment>
<dbReference type="GO" id="GO:0005634">
    <property type="term" value="C:nucleus"/>
    <property type="evidence" value="ECO:0007669"/>
    <property type="project" value="UniProtKB-SubCell"/>
</dbReference>
<dbReference type="SMART" id="SM00382">
    <property type="entry name" value="AAA"/>
    <property type="match status" value="1"/>
</dbReference>
<dbReference type="Pfam" id="PF06068">
    <property type="entry name" value="TIP49"/>
    <property type="match status" value="1"/>
</dbReference>
<dbReference type="Gene3D" id="2.40.50.360">
    <property type="entry name" value="RuvB-like helicase, domain II"/>
    <property type="match status" value="1"/>
</dbReference>
<dbReference type="SUPFAM" id="SSF52540">
    <property type="entry name" value="P-loop containing nucleoside triphosphate hydrolases"/>
    <property type="match status" value="1"/>
</dbReference>
<dbReference type="EC" id="3.6.4.12" evidence="8"/>
<comment type="similarity">
    <text evidence="2 8">Belongs to the RuvB family.</text>
</comment>
<accession>A0A0C2MVZ1</accession>
<name>A0A0C2MVZ1_THEKT</name>
<dbReference type="InterPro" id="IPR003593">
    <property type="entry name" value="AAA+_ATPase"/>
</dbReference>
<evidence type="ECO:0000313" key="10">
    <source>
        <dbReference type="EMBL" id="KII68350.1"/>
    </source>
</evidence>
<dbReference type="InterPro" id="IPR027238">
    <property type="entry name" value="RuvB-like"/>
</dbReference>
<dbReference type="OrthoDB" id="10060499at2759"/>
<dbReference type="GO" id="GO:0016887">
    <property type="term" value="F:ATP hydrolysis activity"/>
    <property type="evidence" value="ECO:0007669"/>
    <property type="project" value="RHEA"/>
</dbReference>
<evidence type="ECO:0000256" key="8">
    <source>
        <dbReference type="RuleBase" id="RU363048"/>
    </source>
</evidence>
<evidence type="ECO:0000256" key="6">
    <source>
        <dbReference type="ARBA" id="ARBA00022840"/>
    </source>
</evidence>
<evidence type="ECO:0000256" key="2">
    <source>
        <dbReference type="ARBA" id="ARBA00007519"/>
    </source>
</evidence>
<evidence type="ECO:0000256" key="1">
    <source>
        <dbReference type="ARBA" id="ARBA00004123"/>
    </source>
</evidence>
<dbReference type="OMA" id="RTLPYNK"/>